<feature type="transmembrane region" description="Helical" evidence="3">
    <location>
        <begin position="621"/>
        <end position="641"/>
    </location>
</feature>
<feature type="transmembrane region" description="Helical" evidence="3">
    <location>
        <begin position="587"/>
        <end position="609"/>
    </location>
</feature>
<reference evidence="4" key="1">
    <citation type="journal article" date="2023" name="Mol. Phylogenet. Evol.">
        <title>Genome-scale phylogeny and comparative genomics of the fungal order Sordariales.</title>
        <authorList>
            <person name="Hensen N."/>
            <person name="Bonometti L."/>
            <person name="Westerberg I."/>
            <person name="Brannstrom I.O."/>
            <person name="Guillou S."/>
            <person name="Cros-Aarteil S."/>
            <person name="Calhoun S."/>
            <person name="Haridas S."/>
            <person name="Kuo A."/>
            <person name="Mondo S."/>
            <person name="Pangilinan J."/>
            <person name="Riley R."/>
            <person name="LaButti K."/>
            <person name="Andreopoulos B."/>
            <person name="Lipzen A."/>
            <person name="Chen C."/>
            <person name="Yan M."/>
            <person name="Daum C."/>
            <person name="Ng V."/>
            <person name="Clum A."/>
            <person name="Steindorff A."/>
            <person name="Ohm R.A."/>
            <person name="Martin F."/>
            <person name="Silar P."/>
            <person name="Natvig D.O."/>
            <person name="Lalanne C."/>
            <person name="Gautier V."/>
            <person name="Ament-Velasquez S.L."/>
            <person name="Kruys A."/>
            <person name="Hutchinson M.I."/>
            <person name="Powell A.J."/>
            <person name="Barry K."/>
            <person name="Miller A.N."/>
            <person name="Grigoriev I.V."/>
            <person name="Debuchy R."/>
            <person name="Gladieux P."/>
            <person name="Hiltunen Thoren M."/>
            <person name="Johannesson H."/>
        </authorList>
    </citation>
    <scope>NUCLEOTIDE SEQUENCE</scope>
    <source>
        <strain evidence="4">CBS 315.58</strain>
    </source>
</reference>
<evidence type="ECO:0000313" key="5">
    <source>
        <dbReference type="Proteomes" id="UP001303160"/>
    </source>
</evidence>
<keyword evidence="3" id="KW-0472">Membrane</keyword>
<evidence type="ECO:0000313" key="4">
    <source>
        <dbReference type="EMBL" id="KAK4201839.1"/>
    </source>
</evidence>
<feature type="region of interest" description="Disordered" evidence="2">
    <location>
        <begin position="1"/>
        <end position="45"/>
    </location>
</feature>
<evidence type="ECO:0000256" key="1">
    <source>
        <dbReference type="SAM" id="Coils"/>
    </source>
</evidence>
<organism evidence="4 5">
    <name type="scientific">Triangularia verruculosa</name>
    <dbReference type="NCBI Taxonomy" id="2587418"/>
    <lineage>
        <taxon>Eukaryota</taxon>
        <taxon>Fungi</taxon>
        <taxon>Dikarya</taxon>
        <taxon>Ascomycota</taxon>
        <taxon>Pezizomycotina</taxon>
        <taxon>Sordariomycetes</taxon>
        <taxon>Sordariomycetidae</taxon>
        <taxon>Sordariales</taxon>
        <taxon>Podosporaceae</taxon>
        <taxon>Triangularia</taxon>
    </lineage>
</organism>
<feature type="compositionally biased region" description="Polar residues" evidence="2">
    <location>
        <begin position="1"/>
        <end position="11"/>
    </location>
</feature>
<feature type="compositionally biased region" description="Basic residues" evidence="2">
    <location>
        <begin position="16"/>
        <end position="29"/>
    </location>
</feature>
<evidence type="ECO:0000256" key="2">
    <source>
        <dbReference type="SAM" id="MobiDB-lite"/>
    </source>
</evidence>
<sequence length="804" mass="89949">MTPQLQVPNHNEGTRRHSSSGHTRSRHSRPASFMQPDLAVDTGPELKTDQEEVLKFIRAHKSYKHPTEDEEIVAEHPKFDDITRYMAFLKNAKTSSGLWRLSVFSVRLQILMNLYDSSLLFRTGVSTRQNDNEIIMFDNERELFNPRAYMVARNILSNAFDPVDAEAQPGRLPRGKENPSDLDIDGKTAEICCAFVDYVTACVARFALRGMPSKFWHTRALSGLAKVSAKIKFLFSDLEKLALQSLEEGQDALAKDEGFNALGGGAKGPVLDIVGPDGQPFQSRLKREDATDSAAIHRLLNQKQQGDIYYPDMGLTYSWTIGALQAVFLWFQKSSRSGYAVDAFDICGIVYKAGIDGLLTLVYQERDGELGGSSNREVVKLSYSGFKMLSQVATLLKNDIRHRSPPSTARVSANATVPSAPKTPSSDTGATLSMDFEEEKKGGRGSHDDPFIRQSFTSNCPSQLNNLIWAMDNVMRTSVTHSIDYSSLPGTRFTAFASLRTNTYESVVRHKLVTSDARSLSQSLMARNRLHTYDQPETTDTKVWEGLDVVDQQRKVHDAEQRLRQLKHRIQTWEIEETAIVVPKQRFVILIMVGCSILVIGGLMAGIFLGERLTGVDPFNITVFAWVLAGFIILVAKSLLVSEWPWRDFLKGRVPCRSTTELVAVTEVSAQEILEYLLSNEHYTILIVKGPYHRSFTRQSDAGGGGFSIDVRIELRTLIASGIIVVKVTGRQGHGLVCMDLRRGAQGKRHISHSDEIEGNEHVLACYDLNEAFDEDQDVLLLDVSAATWTRILGIYHRPKRLFR</sequence>
<dbReference type="Proteomes" id="UP001303160">
    <property type="component" value="Unassembled WGS sequence"/>
</dbReference>
<feature type="transmembrane region" description="Helical" evidence="3">
    <location>
        <begin position="308"/>
        <end position="331"/>
    </location>
</feature>
<evidence type="ECO:0000256" key="3">
    <source>
        <dbReference type="SAM" id="Phobius"/>
    </source>
</evidence>
<dbReference type="AlphaFoldDB" id="A0AAN6XJI6"/>
<feature type="compositionally biased region" description="Polar residues" evidence="2">
    <location>
        <begin position="405"/>
        <end position="431"/>
    </location>
</feature>
<feature type="coiled-coil region" evidence="1">
    <location>
        <begin position="549"/>
        <end position="576"/>
    </location>
</feature>
<comment type="caution">
    <text evidence="4">The sequence shown here is derived from an EMBL/GenBank/DDBJ whole genome shotgun (WGS) entry which is preliminary data.</text>
</comment>
<accession>A0AAN6XJI6</accession>
<reference evidence="4" key="2">
    <citation type="submission" date="2023-05" db="EMBL/GenBank/DDBJ databases">
        <authorList>
            <consortium name="Lawrence Berkeley National Laboratory"/>
            <person name="Steindorff A."/>
            <person name="Hensen N."/>
            <person name="Bonometti L."/>
            <person name="Westerberg I."/>
            <person name="Brannstrom I.O."/>
            <person name="Guillou S."/>
            <person name="Cros-Aarteil S."/>
            <person name="Calhoun S."/>
            <person name="Haridas S."/>
            <person name="Kuo A."/>
            <person name="Mondo S."/>
            <person name="Pangilinan J."/>
            <person name="Riley R."/>
            <person name="Labutti K."/>
            <person name="Andreopoulos B."/>
            <person name="Lipzen A."/>
            <person name="Chen C."/>
            <person name="Yanf M."/>
            <person name="Daum C."/>
            <person name="Ng V."/>
            <person name="Clum A."/>
            <person name="Ohm R."/>
            <person name="Martin F."/>
            <person name="Silar P."/>
            <person name="Natvig D."/>
            <person name="Lalanne C."/>
            <person name="Gautier V."/>
            <person name="Ament-Velasquez S.L."/>
            <person name="Kruys A."/>
            <person name="Hutchinson M.I."/>
            <person name="Powell A.J."/>
            <person name="Barry K."/>
            <person name="Miller A.N."/>
            <person name="Grigoriev I.V."/>
            <person name="Debuchy R."/>
            <person name="Gladieux P."/>
            <person name="Thoren M.H."/>
            <person name="Johannesson H."/>
        </authorList>
    </citation>
    <scope>NUCLEOTIDE SEQUENCE</scope>
    <source>
        <strain evidence="4">CBS 315.58</strain>
    </source>
</reference>
<keyword evidence="5" id="KW-1185">Reference proteome</keyword>
<protein>
    <submittedName>
        <fullName evidence="4">Uncharacterized protein</fullName>
    </submittedName>
</protein>
<dbReference type="EMBL" id="MU863903">
    <property type="protein sequence ID" value="KAK4201839.1"/>
    <property type="molecule type" value="Genomic_DNA"/>
</dbReference>
<proteinExistence type="predicted"/>
<gene>
    <name evidence="4" type="ORF">QBC40DRAFT_323004</name>
</gene>
<keyword evidence="3" id="KW-1133">Transmembrane helix</keyword>
<feature type="region of interest" description="Disordered" evidence="2">
    <location>
        <begin position="403"/>
        <end position="431"/>
    </location>
</feature>
<keyword evidence="3" id="KW-0812">Transmembrane</keyword>
<name>A0AAN6XJI6_9PEZI</name>
<keyword evidence="1" id="KW-0175">Coiled coil</keyword>